<dbReference type="EMBL" id="MHIB01000016">
    <property type="protein sequence ID" value="OGY44428.1"/>
    <property type="molecule type" value="Genomic_DNA"/>
</dbReference>
<proteinExistence type="predicted"/>
<comment type="caution">
    <text evidence="1">The sequence shown here is derived from an EMBL/GenBank/DDBJ whole genome shotgun (WGS) entry which is preliminary data.</text>
</comment>
<evidence type="ECO:0000313" key="2">
    <source>
        <dbReference type="Proteomes" id="UP000178930"/>
    </source>
</evidence>
<evidence type="ECO:0000313" key="1">
    <source>
        <dbReference type="EMBL" id="OGY44428.1"/>
    </source>
</evidence>
<gene>
    <name evidence="1" type="ORF">A2729_02075</name>
</gene>
<sequence length="103" mass="11596">MTFEKSFAKVSKNGGGQMRQETFTKKLIQFCVPSVKAGDARRLVSQFLSVKPWSRSSDLGHTDSYIITFICDQMTVNDLLTKLAKQLEIAEFVVTDTVLVKFV</sequence>
<accession>A0A1G1XWL8</accession>
<protein>
    <recommendedName>
        <fullName evidence="3">ACT domain-containing protein</fullName>
    </recommendedName>
</protein>
<reference evidence="1 2" key="1">
    <citation type="journal article" date="2016" name="Nat. Commun.">
        <title>Thousands of microbial genomes shed light on interconnected biogeochemical processes in an aquifer system.</title>
        <authorList>
            <person name="Anantharaman K."/>
            <person name="Brown C.T."/>
            <person name="Hug L.A."/>
            <person name="Sharon I."/>
            <person name="Castelle C.J."/>
            <person name="Probst A.J."/>
            <person name="Thomas B.C."/>
            <person name="Singh A."/>
            <person name="Wilkins M.J."/>
            <person name="Karaoz U."/>
            <person name="Brodie E.L."/>
            <person name="Williams K.H."/>
            <person name="Hubbard S.S."/>
            <person name="Banfield J.F."/>
        </authorList>
    </citation>
    <scope>NUCLEOTIDE SEQUENCE [LARGE SCALE GENOMIC DNA]</scope>
</reference>
<name>A0A1G1XWL8_9BACT</name>
<organism evidence="1 2">
    <name type="scientific">Candidatus Buchananbacteria bacterium RIFCSPHIGHO2_01_FULL_39_14</name>
    <dbReference type="NCBI Taxonomy" id="1797532"/>
    <lineage>
        <taxon>Bacteria</taxon>
        <taxon>Candidatus Buchananiibacteriota</taxon>
    </lineage>
</organism>
<dbReference type="Proteomes" id="UP000178930">
    <property type="component" value="Unassembled WGS sequence"/>
</dbReference>
<evidence type="ECO:0008006" key="3">
    <source>
        <dbReference type="Google" id="ProtNLM"/>
    </source>
</evidence>
<dbReference type="AlphaFoldDB" id="A0A1G1XWL8"/>
<dbReference type="STRING" id="1797532.A2729_02075"/>